<keyword evidence="3" id="KW-1185">Reference proteome</keyword>
<reference evidence="2" key="1">
    <citation type="submission" date="2021-03" db="EMBL/GenBank/DDBJ databases">
        <authorList>
            <person name="Bekaert M."/>
        </authorList>
    </citation>
    <scope>NUCLEOTIDE SEQUENCE</scope>
</reference>
<dbReference type="AlphaFoldDB" id="A0A8S3TA67"/>
<proteinExistence type="predicted"/>
<dbReference type="EMBL" id="CAJPWZ010001960">
    <property type="protein sequence ID" value="CAG2227285.1"/>
    <property type="molecule type" value="Genomic_DNA"/>
</dbReference>
<protein>
    <submittedName>
        <fullName evidence="2">Uncharacterized protein</fullName>
    </submittedName>
</protein>
<dbReference type="InterPro" id="IPR011042">
    <property type="entry name" value="6-blade_b-propeller_TolB-like"/>
</dbReference>
<evidence type="ECO:0000256" key="1">
    <source>
        <dbReference type="SAM" id="Coils"/>
    </source>
</evidence>
<evidence type="ECO:0000313" key="2">
    <source>
        <dbReference type="EMBL" id="CAG2227285.1"/>
    </source>
</evidence>
<dbReference type="Proteomes" id="UP000683360">
    <property type="component" value="Unassembled WGS sequence"/>
</dbReference>
<sequence length="376" mass="42496">MTIENREINNIEKLLTCLKKKENEITKHQANFDNIKEYESELKTFLSMKQIEKDIAVEEKFIQLITKKNICNQIKISCVINKSLQQITASIREFGEVSVGSYPCELSVLNHQDIQTHIMVALPIRNIDSLSLKLQKYINTDLSEVRGCSLLSDGRMVFSCRVPRKIRVLKSDGTKSFEMNNIGDTFDVVPIGDDLIAVTSGSSNRINTFNMKNKKIKKTIKGNSDIDGAVYNDGHLIHCSRELGLQAINLKDEIITTVTNKKLSTFAYVTTFGEKLFYTNSENNSVTCCDLNGNLLWTFCHPGFLVCPFGLSVDNDGNVFVVGWSSHNVLVISPDGQHFRQRKDGLMNPQAIHYDKSTNRLLVSLRTSEAWLFKVN</sequence>
<gene>
    <name evidence="2" type="ORF">MEDL_40321</name>
</gene>
<dbReference type="SUPFAM" id="SSF101898">
    <property type="entry name" value="NHL repeat"/>
    <property type="match status" value="1"/>
</dbReference>
<organism evidence="2 3">
    <name type="scientific">Mytilus edulis</name>
    <name type="common">Blue mussel</name>
    <dbReference type="NCBI Taxonomy" id="6550"/>
    <lineage>
        <taxon>Eukaryota</taxon>
        <taxon>Metazoa</taxon>
        <taxon>Spiralia</taxon>
        <taxon>Lophotrochozoa</taxon>
        <taxon>Mollusca</taxon>
        <taxon>Bivalvia</taxon>
        <taxon>Autobranchia</taxon>
        <taxon>Pteriomorphia</taxon>
        <taxon>Mytilida</taxon>
        <taxon>Mytiloidea</taxon>
        <taxon>Mytilidae</taxon>
        <taxon>Mytilinae</taxon>
        <taxon>Mytilus</taxon>
    </lineage>
</organism>
<accession>A0A8S3TA67</accession>
<dbReference type="OrthoDB" id="10403754at2759"/>
<feature type="coiled-coil region" evidence="1">
    <location>
        <begin position="11"/>
        <end position="38"/>
    </location>
</feature>
<name>A0A8S3TA67_MYTED</name>
<dbReference type="Gene3D" id="2.120.10.30">
    <property type="entry name" value="TolB, C-terminal domain"/>
    <property type="match status" value="1"/>
</dbReference>
<comment type="caution">
    <text evidence="2">The sequence shown here is derived from an EMBL/GenBank/DDBJ whole genome shotgun (WGS) entry which is preliminary data.</text>
</comment>
<keyword evidence="1" id="KW-0175">Coiled coil</keyword>
<evidence type="ECO:0000313" key="3">
    <source>
        <dbReference type="Proteomes" id="UP000683360"/>
    </source>
</evidence>